<reference evidence="12" key="1">
    <citation type="journal article" date="2016" name="Nat. Genet.">
        <title>A high-quality carrot genome assembly provides new insights into carotenoid accumulation and asterid genome evolution.</title>
        <authorList>
            <person name="Iorizzo M."/>
            <person name="Ellison S."/>
            <person name="Senalik D."/>
            <person name="Zeng P."/>
            <person name="Satapoomin P."/>
            <person name="Huang J."/>
            <person name="Bowman M."/>
            <person name="Iovene M."/>
            <person name="Sanseverino W."/>
            <person name="Cavagnaro P."/>
            <person name="Yildiz M."/>
            <person name="Macko-Podgorni A."/>
            <person name="Moranska E."/>
            <person name="Grzebelus E."/>
            <person name="Grzebelus D."/>
            <person name="Ashrafi H."/>
            <person name="Zheng Z."/>
            <person name="Cheng S."/>
            <person name="Spooner D."/>
            <person name="Van Deynze A."/>
            <person name="Simon P."/>
        </authorList>
    </citation>
    <scope>NUCLEOTIDE SEQUENCE</scope>
    <source>
        <tissue evidence="12">Leaf</tissue>
    </source>
</reference>
<feature type="signal peptide" evidence="10">
    <location>
        <begin position="1"/>
        <end position="24"/>
    </location>
</feature>
<organism evidence="12 13">
    <name type="scientific">Daucus carota subsp. sativus</name>
    <name type="common">Carrot</name>
    <dbReference type="NCBI Taxonomy" id="79200"/>
    <lineage>
        <taxon>Eukaryota</taxon>
        <taxon>Viridiplantae</taxon>
        <taxon>Streptophyta</taxon>
        <taxon>Embryophyta</taxon>
        <taxon>Tracheophyta</taxon>
        <taxon>Spermatophyta</taxon>
        <taxon>Magnoliopsida</taxon>
        <taxon>eudicotyledons</taxon>
        <taxon>Gunneridae</taxon>
        <taxon>Pentapetalae</taxon>
        <taxon>asterids</taxon>
        <taxon>campanulids</taxon>
        <taxon>Apiales</taxon>
        <taxon>Apiaceae</taxon>
        <taxon>Apioideae</taxon>
        <taxon>Scandiceae</taxon>
        <taxon>Daucinae</taxon>
        <taxon>Daucus</taxon>
        <taxon>Daucus sect. Daucus</taxon>
    </lineage>
</organism>
<evidence type="ECO:0000256" key="4">
    <source>
        <dbReference type="ARBA" id="ARBA00022729"/>
    </source>
</evidence>
<dbReference type="Proteomes" id="UP000077755">
    <property type="component" value="Chromosome 4"/>
</dbReference>
<evidence type="ECO:0000256" key="1">
    <source>
        <dbReference type="ARBA" id="ARBA00004479"/>
    </source>
</evidence>
<dbReference type="GO" id="GO:0016020">
    <property type="term" value="C:membrane"/>
    <property type="evidence" value="ECO:0007669"/>
    <property type="project" value="UniProtKB-SubCell"/>
</dbReference>
<dbReference type="InterPro" id="IPR009038">
    <property type="entry name" value="GOLD_dom"/>
</dbReference>
<name>A0AAF1AYC2_DAUCS</name>
<keyword evidence="4 10" id="KW-0732">Signal</keyword>
<keyword evidence="3 7" id="KW-0812">Transmembrane</keyword>
<sequence>MKSDGYILMLNLVMMVVLVKKSEGVWLSLHAVGSKCVSEEIHGNVVCLGDYMVEDPQGSHPTISVRVSSPYGTTIHSRENVTHGQFAFTTSEAGLYLTCFWTNHPGELSVNLDWRIGIAAKDWDLIAKREKIEGVELELRKLEAAVEAIHENIFDLKRRESEMRIVNEVTNSRVAWYSFMSLSVCIVVSALQITHLKRFFQKKKLI</sequence>
<evidence type="ECO:0000256" key="10">
    <source>
        <dbReference type="SAM" id="SignalP"/>
    </source>
</evidence>
<accession>A0AAF1AYC2</accession>
<keyword evidence="13" id="KW-1185">Reference proteome</keyword>
<feature type="coiled-coil region" evidence="8">
    <location>
        <begin position="125"/>
        <end position="159"/>
    </location>
</feature>
<evidence type="ECO:0000256" key="3">
    <source>
        <dbReference type="ARBA" id="ARBA00022692"/>
    </source>
</evidence>
<evidence type="ECO:0000256" key="7">
    <source>
        <dbReference type="RuleBase" id="RU003827"/>
    </source>
</evidence>
<evidence type="ECO:0000256" key="8">
    <source>
        <dbReference type="SAM" id="Coils"/>
    </source>
</evidence>
<comment type="subcellular location">
    <subcellularLocation>
        <location evidence="1 7">Membrane</location>
        <topology evidence="1 7">Single-pass type I membrane protein</topology>
    </subcellularLocation>
</comment>
<dbReference type="EMBL" id="CP093346">
    <property type="protein sequence ID" value="WOG97637.1"/>
    <property type="molecule type" value="Genomic_DNA"/>
</dbReference>
<proteinExistence type="inferred from homology"/>
<evidence type="ECO:0000259" key="11">
    <source>
        <dbReference type="PROSITE" id="PS50866"/>
    </source>
</evidence>
<evidence type="ECO:0000256" key="2">
    <source>
        <dbReference type="ARBA" id="ARBA00007104"/>
    </source>
</evidence>
<feature type="chain" id="PRO_5042133462" description="GOLD domain-containing protein" evidence="10">
    <location>
        <begin position="25"/>
        <end position="206"/>
    </location>
</feature>
<evidence type="ECO:0000256" key="5">
    <source>
        <dbReference type="ARBA" id="ARBA00022989"/>
    </source>
</evidence>
<protein>
    <recommendedName>
        <fullName evidence="11">GOLD domain-containing protein</fullName>
    </recommendedName>
</protein>
<dbReference type="InterPro" id="IPR015720">
    <property type="entry name" value="Emp24-like"/>
</dbReference>
<keyword evidence="6 9" id="KW-0472">Membrane</keyword>
<evidence type="ECO:0000256" key="6">
    <source>
        <dbReference type="ARBA" id="ARBA00023136"/>
    </source>
</evidence>
<dbReference type="PROSITE" id="PS50866">
    <property type="entry name" value="GOLD"/>
    <property type="match status" value="1"/>
</dbReference>
<keyword evidence="5 9" id="KW-1133">Transmembrane helix</keyword>
<reference evidence="12" key="2">
    <citation type="submission" date="2022-03" db="EMBL/GenBank/DDBJ databases">
        <title>Draft title - Genomic analysis of global carrot germplasm unveils the trajectory of domestication and the origin of high carotenoid orange carrot.</title>
        <authorList>
            <person name="Iorizzo M."/>
            <person name="Ellison S."/>
            <person name="Senalik D."/>
            <person name="Macko-Podgorni A."/>
            <person name="Grzebelus D."/>
            <person name="Bostan H."/>
            <person name="Rolling W."/>
            <person name="Curaba J."/>
            <person name="Simon P."/>
        </authorList>
    </citation>
    <scope>NUCLEOTIDE SEQUENCE</scope>
    <source>
        <tissue evidence="12">Leaf</tissue>
    </source>
</reference>
<keyword evidence="8" id="KW-0175">Coiled coil</keyword>
<feature type="transmembrane region" description="Helical" evidence="9">
    <location>
        <begin position="174"/>
        <end position="194"/>
    </location>
</feature>
<dbReference type="AlphaFoldDB" id="A0AAF1AYC2"/>
<dbReference type="KEGG" id="dcr:108218193"/>
<evidence type="ECO:0000313" key="12">
    <source>
        <dbReference type="EMBL" id="WOG97637.1"/>
    </source>
</evidence>
<comment type="similarity">
    <text evidence="2 7">Belongs to the EMP24/GP25L family.</text>
</comment>
<gene>
    <name evidence="12" type="ORF">DCAR_0416978</name>
</gene>
<evidence type="ECO:0000256" key="9">
    <source>
        <dbReference type="SAM" id="Phobius"/>
    </source>
</evidence>
<dbReference type="Pfam" id="PF01105">
    <property type="entry name" value="EMP24_GP25L"/>
    <property type="match status" value="1"/>
</dbReference>
<evidence type="ECO:0000313" key="13">
    <source>
        <dbReference type="Proteomes" id="UP000077755"/>
    </source>
</evidence>
<feature type="domain" description="GOLD" evidence="11">
    <location>
        <begin position="34"/>
        <end position="116"/>
    </location>
</feature>
<dbReference type="PANTHER" id="PTHR22811">
    <property type="entry name" value="TRANSMEMBRANE EMP24 DOMAIN-CONTAINING PROTEIN"/>
    <property type="match status" value="1"/>
</dbReference>
<dbReference type="SMART" id="SM01190">
    <property type="entry name" value="EMP24_GP25L"/>
    <property type="match status" value="1"/>
</dbReference>